<dbReference type="Gene3D" id="2.60.120.920">
    <property type="match status" value="1"/>
</dbReference>
<feature type="transmembrane region" description="Helical" evidence="10">
    <location>
        <begin position="225"/>
        <end position="244"/>
    </location>
</feature>
<dbReference type="GO" id="GO:0001817">
    <property type="term" value="P:regulation of cytokine production"/>
    <property type="evidence" value="ECO:0007669"/>
    <property type="project" value="TreeGrafter"/>
</dbReference>
<dbReference type="InterPro" id="IPR050504">
    <property type="entry name" value="IgSF_BTN/MOG"/>
</dbReference>
<reference evidence="13" key="2">
    <citation type="submission" date="2025-09" db="UniProtKB">
        <authorList>
            <consortium name="Ensembl"/>
        </authorList>
    </citation>
    <scope>IDENTIFICATION</scope>
</reference>
<evidence type="ECO:0000259" key="12">
    <source>
        <dbReference type="PROSITE" id="PS50835"/>
    </source>
</evidence>
<feature type="domain" description="Ig-like" evidence="12">
    <location>
        <begin position="13"/>
        <end position="130"/>
    </location>
</feature>
<comment type="similarity">
    <text evidence="2">Belongs to the immunoglobulin superfamily. BTN/MOG family.</text>
</comment>
<dbReference type="InterPro" id="IPR036179">
    <property type="entry name" value="Ig-like_dom_sf"/>
</dbReference>
<dbReference type="InterPro" id="IPR013783">
    <property type="entry name" value="Ig-like_fold"/>
</dbReference>
<keyword evidence="4" id="KW-0732">Signal</keyword>
<feature type="domain" description="B30.2/SPRY" evidence="11">
    <location>
        <begin position="255"/>
        <end position="448"/>
    </location>
</feature>
<protein>
    <recommendedName>
        <fullName evidence="15">Butyrophilin subfamily 1 member A1</fullName>
    </recommendedName>
</protein>
<keyword evidence="3 10" id="KW-0812">Transmembrane</keyword>
<evidence type="ECO:0000256" key="6">
    <source>
        <dbReference type="ARBA" id="ARBA00023136"/>
    </source>
</evidence>
<evidence type="ECO:0000256" key="2">
    <source>
        <dbReference type="ARBA" id="ARBA00007591"/>
    </source>
</evidence>
<dbReference type="Gene3D" id="2.60.40.10">
    <property type="entry name" value="Immunoglobulins"/>
    <property type="match status" value="2"/>
</dbReference>
<dbReference type="Ensembl" id="ENSACCT00020018394.1">
    <property type="protein sequence ID" value="ENSACCP00020017626.1"/>
    <property type="gene ID" value="ENSACCG00020012106.1"/>
</dbReference>
<dbReference type="PANTHER" id="PTHR24100:SF130">
    <property type="entry name" value="BUTYROPHILIN-LIKE PROTEIN 9"/>
    <property type="match status" value="1"/>
</dbReference>
<evidence type="ECO:0000256" key="8">
    <source>
        <dbReference type="ARBA" id="ARBA00023180"/>
    </source>
</evidence>
<dbReference type="SMART" id="SM00409">
    <property type="entry name" value="IG"/>
    <property type="match status" value="1"/>
</dbReference>
<dbReference type="GO" id="GO:0005102">
    <property type="term" value="F:signaling receptor binding"/>
    <property type="evidence" value="ECO:0007669"/>
    <property type="project" value="TreeGrafter"/>
</dbReference>
<evidence type="ECO:0000256" key="10">
    <source>
        <dbReference type="SAM" id="Phobius"/>
    </source>
</evidence>
<dbReference type="InParanoid" id="A0A663F192"/>
<dbReference type="GeneTree" id="ENSGT01120000271914"/>
<dbReference type="SUPFAM" id="SSF49899">
    <property type="entry name" value="Concanavalin A-like lectins/glucanases"/>
    <property type="match status" value="1"/>
</dbReference>
<evidence type="ECO:0000256" key="9">
    <source>
        <dbReference type="ARBA" id="ARBA00023319"/>
    </source>
</evidence>
<dbReference type="InterPro" id="IPR003877">
    <property type="entry name" value="SPRY_dom"/>
</dbReference>
<evidence type="ECO:0000313" key="14">
    <source>
        <dbReference type="Proteomes" id="UP000472275"/>
    </source>
</evidence>
<dbReference type="AlphaFoldDB" id="A0A663F192"/>
<keyword evidence="7" id="KW-1015">Disulfide bond</keyword>
<reference evidence="13" key="1">
    <citation type="submission" date="2025-08" db="UniProtKB">
        <authorList>
            <consortium name="Ensembl"/>
        </authorList>
    </citation>
    <scope>IDENTIFICATION</scope>
</reference>
<dbReference type="SMART" id="SM00589">
    <property type="entry name" value="PRY"/>
    <property type="match status" value="1"/>
</dbReference>
<dbReference type="InterPro" id="IPR006574">
    <property type="entry name" value="PRY"/>
</dbReference>
<evidence type="ECO:0000256" key="5">
    <source>
        <dbReference type="ARBA" id="ARBA00022989"/>
    </source>
</evidence>
<dbReference type="Pfam" id="PF00622">
    <property type="entry name" value="SPRY"/>
    <property type="match status" value="1"/>
</dbReference>
<dbReference type="Proteomes" id="UP000472275">
    <property type="component" value="Unassembled WGS sequence"/>
</dbReference>
<dbReference type="Pfam" id="PF13765">
    <property type="entry name" value="PRY"/>
    <property type="match status" value="1"/>
</dbReference>
<dbReference type="InterPro" id="IPR043136">
    <property type="entry name" value="B30.2/SPRY_sf"/>
</dbReference>
<keyword evidence="14" id="KW-1185">Reference proteome</keyword>
<dbReference type="PROSITE" id="PS50835">
    <property type="entry name" value="IG_LIKE"/>
    <property type="match status" value="2"/>
</dbReference>
<sequence>MDKQKQLLFYFYPGQLISSPPNSSIIGVIGESVVLPCHVVADNIPEVFSVQWIFHELSQKITVSRYDGKNKMEKQDERFQGRTEFFHSEFRAGNMSLHLKNVRSSDKGSYTCVVSFNGTYHDVLIELQVAGYHMKQGIGLTCHAVGWFPKPEVIWLDGQGQVRKEVSTTKMTMMPAGLYSVVTSMNLKPGSDMEVSCRIVNNLLNTTSESRVLISDIFFPSISKWLIIFLVILCLSMVLISTVFSKLRSKYFFVCYFSQHTEISKQFILKSMTVTKVDENTAHPNLSIAVDKKSFTHKSEAQKVTQNEESFDSFVCVLGLESFSSGKHYWEVDVEKSNDWDLGVARKSAPRKGIMSLSPEEGFWALGFSFKCYWARTEPWTRLAVQRNPRKVGVYLNCEEKILTFFNVTDMSVMFTFKDCAFSEEVYPFFKNSHKESTMRICSVSCPGYVPSQDLAQPQPAIEGGQKCCGGSLDAVPALLSSSQNTGVLSTPF</sequence>
<dbReference type="CDD" id="cd13733">
    <property type="entry name" value="SPRY_PRY_C-I_1"/>
    <property type="match status" value="1"/>
</dbReference>
<dbReference type="SMART" id="SM00449">
    <property type="entry name" value="SPRY"/>
    <property type="match status" value="1"/>
</dbReference>
<dbReference type="InterPro" id="IPR003599">
    <property type="entry name" value="Ig_sub"/>
</dbReference>
<dbReference type="Pfam" id="PF22705">
    <property type="entry name" value="C2-set_3"/>
    <property type="match status" value="1"/>
</dbReference>
<dbReference type="InterPro" id="IPR013320">
    <property type="entry name" value="ConA-like_dom_sf"/>
</dbReference>
<dbReference type="InterPro" id="IPR053896">
    <property type="entry name" value="BTN3A2-like_Ig-C"/>
</dbReference>
<evidence type="ECO:0000256" key="3">
    <source>
        <dbReference type="ARBA" id="ARBA00022692"/>
    </source>
</evidence>
<evidence type="ECO:0000256" key="1">
    <source>
        <dbReference type="ARBA" id="ARBA00004479"/>
    </source>
</evidence>
<evidence type="ECO:0000259" key="11">
    <source>
        <dbReference type="PROSITE" id="PS50188"/>
    </source>
</evidence>
<evidence type="ECO:0000256" key="7">
    <source>
        <dbReference type="ARBA" id="ARBA00023157"/>
    </source>
</evidence>
<accession>A0A663F192</accession>
<dbReference type="PANTHER" id="PTHR24100">
    <property type="entry name" value="BUTYROPHILIN"/>
    <property type="match status" value="1"/>
</dbReference>
<dbReference type="GO" id="GO:0050863">
    <property type="term" value="P:regulation of T cell activation"/>
    <property type="evidence" value="ECO:0007669"/>
    <property type="project" value="UniProtKB-ARBA"/>
</dbReference>
<comment type="subcellular location">
    <subcellularLocation>
        <location evidence="1">Membrane</location>
        <topology evidence="1">Single-pass type I membrane protein</topology>
    </subcellularLocation>
</comment>
<dbReference type="GO" id="GO:1903037">
    <property type="term" value="P:regulation of leukocyte cell-cell adhesion"/>
    <property type="evidence" value="ECO:0007669"/>
    <property type="project" value="UniProtKB-ARBA"/>
</dbReference>
<keyword evidence="9" id="KW-0393">Immunoglobulin domain</keyword>
<evidence type="ECO:0000313" key="13">
    <source>
        <dbReference type="Ensembl" id="ENSACCP00020017626.1"/>
    </source>
</evidence>
<dbReference type="PROSITE" id="PS50188">
    <property type="entry name" value="B302_SPRY"/>
    <property type="match status" value="1"/>
</dbReference>
<keyword evidence="6 10" id="KW-0472">Membrane</keyword>
<proteinExistence type="inferred from homology"/>
<keyword evidence="5 10" id="KW-1133">Transmembrane helix</keyword>
<organism evidence="13 14">
    <name type="scientific">Aquila chrysaetos chrysaetos</name>
    <dbReference type="NCBI Taxonomy" id="223781"/>
    <lineage>
        <taxon>Eukaryota</taxon>
        <taxon>Metazoa</taxon>
        <taxon>Chordata</taxon>
        <taxon>Craniata</taxon>
        <taxon>Vertebrata</taxon>
        <taxon>Euteleostomi</taxon>
        <taxon>Archelosauria</taxon>
        <taxon>Archosauria</taxon>
        <taxon>Dinosauria</taxon>
        <taxon>Saurischia</taxon>
        <taxon>Theropoda</taxon>
        <taxon>Coelurosauria</taxon>
        <taxon>Aves</taxon>
        <taxon>Neognathae</taxon>
        <taxon>Neoaves</taxon>
        <taxon>Telluraves</taxon>
        <taxon>Accipitrimorphae</taxon>
        <taxon>Accipitriformes</taxon>
        <taxon>Accipitridae</taxon>
        <taxon>Accipitrinae</taxon>
        <taxon>Aquila</taxon>
    </lineage>
</organism>
<dbReference type="InterPro" id="IPR001870">
    <property type="entry name" value="B30.2/SPRY"/>
</dbReference>
<dbReference type="FunFam" id="2.60.40.10:FF:000142">
    <property type="entry name" value="V-set domain-containing T-cell activation inhibitor 1"/>
    <property type="match status" value="1"/>
</dbReference>
<evidence type="ECO:0008006" key="15">
    <source>
        <dbReference type="Google" id="ProtNLM"/>
    </source>
</evidence>
<dbReference type="PRINTS" id="PR01407">
    <property type="entry name" value="BUTYPHLNCDUF"/>
</dbReference>
<dbReference type="InterPro" id="IPR013106">
    <property type="entry name" value="Ig_V-set"/>
</dbReference>
<dbReference type="Pfam" id="PF07686">
    <property type="entry name" value="V-set"/>
    <property type="match status" value="1"/>
</dbReference>
<dbReference type="SUPFAM" id="SSF48726">
    <property type="entry name" value="Immunoglobulin"/>
    <property type="match status" value="2"/>
</dbReference>
<dbReference type="GO" id="GO:0009897">
    <property type="term" value="C:external side of plasma membrane"/>
    <property type="evidence" value="ECO:0007669"/>
    <property type="project" value="TreeGrafter"/>
</dbReference>
<keyword evidence="8" id="KW-0325">Glycoprotein</keyword>
<dbReference type="FunFam" id="2.60.120.920:FF:000004">
    <property type="entry name" value="Butyrophilin subfamily 1 member A1"/>
    <property type="match status" value="1"/>
</dbReference>
<feature type="domain" description="Ig-like" evidence="12">
    <location>
        <begin position="140"/>
        <end position="215"/>
    </location>
</feature>
<name>A0A663F192_AQUCH</name>
<dbReference type="GO" id="GO:0050852">
    <property type="term" value="P:T cell receptor signaling pathway"/>
    <property type="evidence" value="ECO:0007669"/>
    <property type="project" value="TreeGrafter"/>
</dbReference>
<dbReference type="InterPro" id="IPR003879">
    <property type="entry name" value="Butyrophylin_SPRY"/>
</dbReference>
<dbReference type="InterPro" id="IPR007110">
    <property type="entry name" value="Ig-like_dom"/>
</dbReference>
<evidence type="ECO:0000256" key="4">
    <source>
        <dbReference type="ARBA" id="ARBA00022729"/>
    </source>
</evidence>